<dbReference type="EMBL" id="FQXS01000018">
    <property type="protein sequence ID" value="SHH96470.1"/>
    <property type="molecule type" value="Genomic_DNA"/>
</dbReference>
<keyword evidence="5" id="KW-0597">Phosphoprotein</keyword>
<gene>
    <name evidence="16" type="ORF">SAMN02745124_02895</name>
</gene>
<dbReference type="SMART" id="SM00387">
    <property type="entry name" value="HATPase_c"/>
    <property type="match status" value="1"/>
</dbReference>
<sequence length="577" mass="65257">MRKKSVFLENLLPKSLKSSLNTELHRRNYKLFRIALCVIMLLVAMVPVLIVAGLGYHNYGHLVRKTELQQVEWQLDGKIKSIEHMIDSLTSIVEFTAREDRYSELISENNLGTLFERLSRQYTFFADLGVIDDAGIQQAYHGPYALMGADYSEETWFQEVLQRHLYISRVYTGYREVPHFAIAVSNFDPITKRQWVLRATIDATTLQQFINTIKTNASDDLFLVDDDGILQTESKYHGRTLTNINFLRNSDLRDVSPDDEQLFQVSGTVQRTPWTLVLLKKSYIHQQDWKSFRNTLFLIVLTCLVLSMIIVCTLSMIITDLIHRADDMQFAMLKEAEHTDKLASIGRLAAGVGHEINNPLAIIGQKTGLIEDLLSMTGPFDHKDTIASGLKVINQSVDRCKAITHRLLGFARRTDVVAEELQINEVIKEVLMFLDSSLLYSRIKLDLQLDEYLPPVISDRMQLQQVFLNIINNAIDAIGKDGLISIMTHTIAGDIRVVIQDNGPGIDEAILPHIFEPFYTTKETGKGTGLGLSITYGLIKRLGGDITVRTHIGQGTAFTITIPLHSENYDTGNQQTD</sequence>
<dbReference type="Gene3D" id="3.30.450.20">
    <property type="entry name" value="PAS domain"/>
    <property type="match status" value="1"/>
</dbReference>
<dbReference type="AlphaFoldDB" id="A0A1M5X9G6"/>
<proteinExistence type="predicted"/>
<keyword evidence="11 14" id="KW-1133">Transmembrane helix</keyword>
<dbReference type="EC" id="2.7.13.3" evidence="3"/>
<dbReference type="InterPro" id="IPR033479">
    <property type="entry name" value="dCache_1"/>
</dbReference>
<keyword evidence="12" id="KW-0902">Two-component regulatory system</keyword>
<dbReference type="PRINTS" id="PR00344">
    <property type="entry name" value="BCTRLSENSOR"/>
</dbReference>
<dbReference type="SUPFAM" id="SSF47384">
    <property type="entry name" value="Homodimeric domain of signal transducing histidine kinase"/>
    <property type="match status" value="1"/>
</dbReference>
<protein>
    <recommendedName>
        <fullName evidence="3">histidine kinase</fullName>
        <ecNumber evidence="3">2.7.13.3</ecNumber>
    </recommendedName>
</protein>
<dbReference type="SUPFAM" id="SSF55874">
    <property type="entry name" value="ATPase domain of HSP90 chaperone/DNA topoisomerase II/histidine kinase"/>
    <property type="match status" value="1"/>
</dbReference>
<dbReference type="Pfam" id="PF02518">
    <property type="entry name" value="HATPase_c"/>
    <property type="match status" value="1"/>
</dbReference>
<dbReference type="GO" id="GO:0000155">
    <property type="term" value="F:phosphorelay sensor kinase activity"/>
    <property type="evidence" value="ECO:0007669"/>
    <property type="project" value="InterPro"/>
</dbReference>
<evidence type="ECO:0000256" key="1">
    <source>
        <dbReference type="ARBA" id="ARBA00000085"/>
    </source>
</evidence>
<keyword evidence="10" id="KW-0067">ATP-binding</keyword>
<evidence type="ECO:0000256" key="11">
    <source>
        <dbReference type="ARBA" id="ARBA00022989"/>
    </source>
</evidence>
<keyword evidence="8" id="KW-0547">Nucleotide-binding</keyword>
<dbReference type="InterPro" id="IPR003661">
    <property type="entry name" value="HisK_dim/P_dom"/>
</dbReference>
<dbReference type="RefSeq" id="WP_084540687.1">
    <property type="nucleotide sequence ID" value="NZ_FQXS01000018.1"/>
</dbReference>
<dbReference type="GO" id="GO:0005524">
    <property type="term" value="F:ATP binding"/>
    <property type="evidence" value="ECO:0007669"/>
    <property type="project" value="UniProtKB-KW"/>
</dbReference>
<feature type="transmembrane region" description="Helical" evidence="14">
    <location>
        <begin position="296"/>
        <end position="318"/>
    </location>
</feature>
<dbReference type="PANTHER" id="PTHR43065">
    <property type="entry name" value="SENSOR HISTIDINE KINASE"/>
    <property type="match status" value="1"/>
</dbReference>
<evidence type="ECO:0000256" key="12">
    <source>
        <dbReference type="ARBA" id="ARBA00023012"/>
    </source>
</evidence>
<dbReference type="PANTHER" id="PTHR43065:SF46">
    <property type="entry name" value="C4-DICARBOXYLATE TRANSPORT SENSOR PROTEIN DCTB"/>
    <property type="match status" value="1"/>
</dbReference>
<name>A0A1M5X9G6_9BACT</name>
<evidence type="ECO:0000256" key="5">
    <source>
        <dbReference type="ARBA" id="ARBA00022553"/>
    </source>
</evidence>
<evidence type="ECO:0000256" key="3">
    <source>
        <dbReference type="ARBA" id="ARBA00012438"/>
    </source>
</evidence>
<accession>A0A1M5X9G6</accession>
<dbReference type="PROSITE" id="PS50109">
    <property type="entry name" value="HIS_KIN"/>
    <property type="match status" value="1"/>
</dbReference>
<dbReference type="STRING" id="1121409.SAMN02745124_02895"/>
<dbReference type="Proteomes" id="UP000184139">
    <property type="component" value="Unassembled WGS sequence"/>
</dbReference>
<dbReference type="Gene3D" id="1.10.287.130">
    <property type="match status" value="1"/>
</dbReference>
<dbReference type="Gene3D" id="3.30.565.10">
    <property type="entry name" value="Histidine kinase-like ATPase, C-terminal domain"/>
    <property type="match status" value="1"/>
</dbReference>
<dbReference type="SMART" id="SM00388">
    <property type="entry name" value="HisKA"/>
    <property type="match status" value="1"/>
</dbReference>
<evidence type="ECO:0000256" key="8">
    <source>
        <dbReference type="ARBA" id="ARBA00022741"/>
    </source>
</evidence>
<evidence type="ECO:0000256" key="2">
    <source>
        <dbReference type="ARBA" id="ARBA00004651"/>
    </source>
</evidence>
<evidence type="ECO:0000256" key="9">
    <source>
        <dbReference type="ARBA" id="ARBA00022777"/>
    </source>
</evidence>
<dbReference type="InterPro" id="IPR005467">
    <property type="entry name" value="His_kinase_dom"/>
</dbReference>
<dbReference type="InterPro" id="IPR004358">
    <property type="entry name" value="Sig_transdc_His_kin-like_C"/>
</dbReference>
<dbReference type="InterPro" id="IPR036097">
    <property type="entry name" value="HisK_dim/P_sf"/>
</dbReference>
<comment type="catalytic activity">
    <reaction evidence="1">
        <text>ATP + protein L-histidine = ADP + protein N-phospho-L-histidine.</text>
        <dbReference type="EC" id="2.7.13.3"/>
    </reaction>
</comment>
<dbReference type="InterPro" id="IPR003594">
    <property type="entry name" value="HATPase_dom"/>
</dbReference>
<evidence type="ECO:0000256" key="14">
    <source>
        <dbReference type="SAM" id="Phobius"/>
    </source>
</evidence>
<evidence type="ECO:0000313" key="17">
    <source>
        <dbReference type="Proteomes" id="UP000184139"/>
    </source>
</evidence>
<organism evidence="16 17">
    <name type="scientific">Desulfofustis glycolicus DSM 9705</name>
    <dbReference type="NCBI Taxonomy" id="1121409"/>
    <lineage>
        <taxon>Bacteria</taxon>
        <taxon>Pseudomonadati</taxon>
        <taxon>Thermodesulfobacteriota</taxon>
        <taxon>Desulfobulbia</taxon>
        <taxon>Desulfobulbales</taxon>
        <taxon>Desulfocapsaceae</taxon>
        <taxon>Desulfofustis</taxon>
    </lineage>
</organism>
<keyword evidence="6" id="KW-0808">Transferase</keyword>
<dbReference type="GO" id="GO:0005886">
    <property type="term" value="C:plasma membrane"/>
    <property type="evidence" value="ECO:0007669"/>
    <property type="project" value="UniProtKB-SubCell"/>
</dbReference>
<keyword evidence="4" id="KW-1003">Cell membrane</keyword>
<keyword evidence="9 16" id="KW-0418">Kinase</keyword>
<keyword evidence="7 14" id="KW-0812">Transmembrane</keyword>
<dbReference type="InterPro" id="IPR036890">
    <property type="entry name" value="HATPase_C_sf"/>
</dbReference>
<feature type="domain" description="Histidine kinase" evidence="15">
    <location>
        <begin position="351"/>
        <end position="566"/>
    </location>
</feature>
<feature type="transmembrane region" description="Helical" evidence="14">
    <location>
        <begin position="31"/>
        <end position="56"/>
    </location>
</feature>
<keyword evidence="13 14" id="KW-0472">Membrane</keyword>
<dbReference type="CDD" id="cd00082">
    <property type="entry name" value="HisKA"/>
    <property type="match status" value="1"/>
</dbReference>
<comment type="subcellular location">
    <subcellularLocation>
        <location evidence="2">Cell membrane</location>
        <topology evidence="2">Multi-pass membrane protein</topology>
    </subcellularLocation>
</comment>
<evidence type="ECO:0000256" key="13">
    <source>
        <dbReference type="ARBA" id="ARBA00023136"/>
    </source>
</evidence>
<evidence type="ECO:0000256" key="7">
    <source>
        <dbReference type="ARBA" id="ARBA00022692"/>
    </source>
</evidence>
<dbReference type="OrthoDB" id="9777714at2"/>
<dbReference type="Pfam" id="PF02743">
    <property type="entry name" value="dCache_1"/>
    <property type="match status" value="1"/>
</dbReference>
<evidence type="ECO:0000259" key="15">
    <source>
        <dbReference type="PROSITE" id="PS50109"/>
    </source>
</evidence>
<reference evidence="16 17" key="1">
    <citation type="submission" date="2016-11" db="EMBL/GenBank/DDBJ databases">
        <authorList>
            <person name="Jaros S."/>
            <person name="Januszkiewicz K."/>
            <person name="Wedrychowicz H."/>
        </authorList>
    </citation>
    <scope>NUCLEOTIDE SEQUENCE [LARGE SCALE GENOMIC DNA]</scope>
    <source>
        <strain evidence="16 17">DSM 9705</strain>
    </source>
</reference>
<evidence type="ECO:0000313" key="16">
    <source>
        <dbReference type="EMBL" id="SHH96470.1"/>
    </source>
</evidence>
<evidence type="ECO:0000256" key="10">
    <source>
        <dbReference type="ARBA" id="ARBA00022840"/>
    </source>
</evidence>
<evidence type="ECO:0000256" key="6">
    <source>
        <dbReference type="ARBA" id="ARBA00022679"/>
    </source>
</evidence>
<keyword evidence="17" id="KW-1185">Reference proteome</keyword>
<evidence type="ECO:0000256" key="4">
    <source>
        <dbReference type="ARBA" id="ARBA00022475"/>
    </source>
</evidence>